<reference evidence="2" key="1">
    <citation type="journal article" date="2017" name="Front. Plant Sci.">
        <title>Climate Clever Clovers: New Paradigm to Reduce the Environmental Footprint of Ruminants by Breeding Low Methanogenic Forages Utilizing Haplotype Variation.</title>
        <authorList>
            <person name="Kaur P."/>
            <person name="Appels R."/>
            <person name="Bayer P.E."/>
            <person name="Keeble-Gagnere G."/>
            <person name="Wang J."/>
            <person name="Hirakawa H."/>
            <person name="Shirasawa K."/>
            <person name="Vercoe P."/>
            <person name="Stefanova K."/>
            <person name="Durmic Z."/>
            <person name="Nichols P."/>
            <person name="Revell C."/>
            <person name="Isobe S.N."/>
            <person name="Edwards D."/>
            <person name="Erskine W."/>
        </authorList>
    </citation>
    <scope>NUCLEOTIDE SEQUENCE [LARGE SCALE GENOMIC DNA]</scope>
    <source>
        <strain evidence="2">cv. Daliak</strain>
    </source>
</reference>
<evidence type="ECO:0000313" key="2">
    <source>
        <dbReference type="Proteomes" id="UP000242715"/>
    </source>
</evidence>
<evidence type="ECO:0000313" key="1">
    <source>
        <dbReference type="EMBL" id="GAU47774.1"/>
    </source>
</evidence>
<dbReference type="EMBL" id="DF974344">
    <property type="protein sequence ID" value="GAU47774.1"/>
    <property type="molecule type" value="Genomic_DNA"/>
</dbReference>
<proteinExistence type="predicted"/>
<sequence>MIRLLSSVTTTIQRRRAAKFCSTDDHWPPLDPSACTDKFPFKLIQWWPEVAGMRGMGRGLGKEMEE</sequence>
<protein>
    <submittedName>
        <fullName evidence="1">Uncharacterized protein</fullName>
    </submittedName>
</protein>
<gene>
    <name evidence="1" type="ORF">TSUD_193110</name>
</gene>
<keyword evidence="2" id="KW-1185">Reference proteome</keyword>
<accession>A0A2Z6NUA9</accession>
<dbReference type="Proteomes" id="UP000242715">
    <property type="component" value="Unassembled WGS sequence"/>
</dbReference>
<name>A0A2Z6NUA9_TRISU</name>
<organism evidence="1 2">
    <name type="scientific">Trifolium subterraneum</name>
    <name type="common">Subterranean clover</name>
    <dbReference type="NCBI Taxonomy" id="3900"/>
    <lineage>
        <taxon>Eukaryota</taxon>
        <taxon>Viridiplantae</taxon>
        <taxon>Streptophyta</taxon>
        <taxon>Embryophyta</taxon>
        <taxon>Tracheophyta</taxon>
        <taxon>Spermatophyta</taxon>
        <taxon>Magnoliopsida</taxon>
        <taxon>eudicotyledons</taxon>
        <taxon>Gunneridae</taxon>
        <taxon>Pentapetalae</taxon>
        <taxon>rosids</taxon>
        <taxon>fabids</taxon>
        <taxon>Fabales</taxon>
        <taxon>Fabaceae</taxon>
        <taxon>Papilionoideae</taxon>
        <taxon>50 kb inversion clade</taxon>
        <taxon>NPAAA clade</taxon>
        <taxon>Hologalegina</taxon>
        <taxon>IRL clade</taxon>
        <taxon>Trifolieae</taxon>
        <taxon>Trifolium</taxon>
    </lineage>
</organism>
<dbReference type="AlphaFoldDB" id="A0A2Z6NUA9"/>